<protein>
    <submittedName>
        <fullName evidence="1">Uncharacterized protein</fullName>
    </submittedName>
</protein>
<name>A0AA38H0K9_TAXCH</name>
<accession>A0AA38H0K9</accession>
<reference evidence="1 2" key="1">
    <citation type="journal article" date="2021" name="Nat. Plants">
        <title>The Taxus genome provides insights into paclitaxel biosynthesis.</title>
        <authorList>
            <person name="Xiong X."/>
            <person name="Gou J."/>
            <person name="Liao Q."/>
            <person name="Li Y."/>
            <person name="Zhou Q."/>
            <person name="Bi G."/>
            <person name="Li C."/>
            <person name="Du R."/>
            <person name="Wang X."/>
            <person name="Sun T."/>
            <person name="Guo L."/>
            <person name="Liang H."/>
            <person name="Lu P."/>
            <person name="Wu Y."/>
            <person name="Zhang Z."/>
            <person name="Ro D.K."/>
            <person name="Shang Y."/>
            <person name="Huang S."/>
            <person name="Yan J."/>
        </authorList>
    </citation>
    <scope>NUCLEOTIDE SEQUENCE [LARGE SCALE GENOMIC DNA]</scope>
    <source>
        <strain evidence="1">Ta-2019</strain>
    </source>
</reference>
<gene>
    <name evidence="1" type="ORF">KI387_002153</name>
</gene>
<evidence type="ECO:0000313" key="2">
    <source>
        <dbReference type="Proteomes" id="UP000824469"/>
    </source>
</evidence>
<dbReference type="EMBL" id="JAHRHJ020000001">
    <property type="protein sequence ID" value="KAH9330045.1"/>
    <property type="molecule type" value="Genomic_DNA"/>
</dbReference>
<feature type="non-terminal residue" evidence="1">
    <location>
        <position position="59"/>
    </location>
</feature>
<feature type="non-terminal residue" evidence="1">
    <location>
        <position position="1"/>
    </location>
</feature>
<sequence length="59" mass="6959">ASVILPKLLVEEFANRLENRTNDWFYTEPTNLVLNCLIPYEIGQIGRFHVRQIWNGWAV</sequence>
<comment type="caution">
    <text evidence="1">The sequence shown here is derived from an EMBL/GenBank/DDBJ whole genome shotgun (WGS) entry which is preliminary data.</text>
</comment>
<proteinExistence type="predicted"/>
<dbReference type="Proteomes" id="UP000824469">
    <property type="component" value="Unassembled WGS sequence"/>
</dbReference>
<dbReference type="AlphaFoldDB" id="A0AA38H0K9"/>
<organism evidence="1 2">
    <name type="scientific">Taxus chinensis</name>
    <name type="common">Chinese yew</name>
    <name type="synonym">Taxus wallichiana var. chinensis</name>
    <dbReference type="NCBI Taxonomy" id="29808"/>
    <lineage>
        <taxon>Eukaryota</taxon>
        <taxon>Viridiplantae</taxon>
        <taxon>Streptophyta</taxon>
        <taxon>Embryophyta</taxon>
        <taxon>Tracheophyta</taxon>
        <taxon>Spermatophyta</taxon>
        <taxon>Pinopsida</taxon>
        <taxon>Pinidae</taxon>
        <taxon>Conifers II</taxon>
        <taxon>Cupressales</taxon>
        <taxon>Taxaceae</taxon>
        <taxon>Taxus</taxon>
    </lineage>
</organism>
<evidence type="ECO:0000313" key="1">
    <source>
        <dbReference type="EMBL" id="KAH9330045.1"/>
    </source>
</evidence>
<keyword evidence="2" id="KW-1185">Reference proteome</keyword>